<evidence type="ECO:0000256" key="2">
    <source>
        <dbReference type="ARBA" id="ARBA00023002"/>
    </source>
</evidence>
<gene>
    <name evidence="5" type="ORF">METZ01_LOCUS118085</name>
</gene>
<dbReference type="FunFam" id="3.40.50.970:FF:000001">
    <property type="entry name" value="Pyruvate dehydrogenase E1 beta subunit"/>
    <property type="match status" value="1"/>
</dbReference>
<dbReference type="EMBL" id="UINC01015504">
    <property type="protein sequence ID" value="SVA65231.1"/>
    <property type="molecule type" value="Genomic_DNA"/>
</dbReference>
<evidence type="ECO:0000313" key="5">
    <source>
        <dbReference type="EMBL" id="SVA65231.1"/>
    </source>
</evidence>
<name>A0A381XLA7_9ZZZZ</name>
<comment type="cofactor">
    <cofactor evidence="1">
        <name>thiamine diphosphate</name>
        <dbReference type="ChEBI" id="CHEBI:58937"/>
    </cofactor>
</comment>
<dbReference type="PANTHER" id="PTHR43257">
    <property type="entry name" value="PYRUVATE DEHYDROGENASE E1 COMPONENT BETA SUBUNIT"/>
    <property type="match status" value="1"/>
</dbReference>
<dbReference type="PANTHER" id="PTHR43257:SF2">
    <property type="entry name" value="PYRUVATE DEHYDROGENASE E1 COMPONENT SUBUNIT BETA"/>
    <property type="match status" value="1"/>
</dbReference>
<dbReference type="AlphaFoldDB" id="A0A381XLA7"/>
<reference evidence="5" key="1">
    <citation type="submission" date="2018-05" db="EMBL/GenBank/DDBJ databases">
        <authorList>
            <person name="Lanie J.A."/>
            <person name="Ng W.-L."/>
            <person name="Kazmierczak K.M."/>
            <person name="Andrzejewski T.M."/>
            <person name="Davidsen T.M."/>
            <person name="Wayne K.J."/>
            <person name="Tettelin H."/>
            <person name="Glass J.I."/>
            <person name="Rusch D."/>
            <person name="Podicherti R."/>
            <person name="Tsui H.-C.T."/>
            <person name="Winkler M.E."/>
        </authorList>
    </citation>
    <scope>NUCLEOTIDE SEQUENCE</scope>
</reference>
<dbReference type="CDD" id="cd07036">
    <property type="entry name" value="TPP_PYR_E1-PDHc-beta_like"/>
    <property type="match status" value="1"/>
</dbReference>
<dbReference type="SMART" id="SM00861">
    <property type="entry name" value="Transket_pyr"/>
    <property type="match status" value="1"/>
</dbReference>
<proteinExistence type="predicted"/>
<dbReference type="Pfam" id="PF02779">
    <property type="entry name" value="Transket_pyr"/>
    <property type="match status" value="1"/>
</dbReference>
<dbReference type="InterPro" id="IPR005475">
    <property type="entry name" value="Transketolase-like_Pyr-bd"/>
</dbReference>
<dbReference type="Gene3D" id="3.40.50.970">
    <property type="match status" value="1"/>
</dbReference>
<protein>
    <recommendedName>
        <fullName evidence="4">Transketolase-like pyrimidine-binding domain-containing protein</fullName>
    </recommendedName>
</protein>
<dbReference type="Gene3D" id="3.40.50.920">
    <property type="match status" value="1"/>
</dbReference>
<dbReference type="GO" id="GO:0016491">
    <property type="term" value="F:oxidoreductase activity"/>
    <property type="evidence" value="ECO:0007669"/>
    <property type="project" value="UniProtKB-KW"/>
</dbReference>
<evidence type="ECO:0000256" key="1">
    <source>
        <dbReference type="ARBA" id="ARBA00001964"/>
    </source>
</evidence>
<sequence>MVEAINETLHAEMARDDRVVLLGEDVARNGGVFRATEGLLEKFGEQRVVDTPISEAAIVGSAVGLAIAGLVPVAEIQFLGFAYQAMHQLAGQVARLRYRTQGRFEPAITIRAPFGGGVRTPELHSDSLEAQLANIPGLKVVLPATPADAKGLLATSIREPDPVLFLEPLRGYRGIRGPVPNGDHLVPLGTARTARSGDDLVIISWSYQVELATRVADSLAPEGLSIAVLDLRTLVPLDVEAITNAVARCGRAVVVQEAAETGGFASEVIATINDECFWSLEAPVARVSGFDVPYPVGMVEHLHVPNEERILAAVRQTLDAG</sequence>
<dbReference type="InterPro" id="IPR029061">
    <property type="entry name" value="THDP-binding"/>
</dbReference>
<dbReference type="InterPro" id="IPR009014">
    <property type="entry name" value="Transketo_C/PFOR_II"/>
</dbReference>
<feature type="domain" description="Transketolase-like pyrimidine-binding" evidence="4">
    <location>
        <begin position="1"/>
        <end position="174"/>
    </location>
</feature>
<dbReference type="SUPFAM" id="SSF52922">
    <property type="entry name" value="TK C-terminal domain-like"/>
    <property type="match status" value="1"/>
</dbReference>
<dbReference type="FunFam" id="3.40.50.920:FF:000001">
    <property type="entry name" value="Pyruvate dehydrogenase E1 beta subunit"/>
    <property type="match status" value="1"/>
</dbReference>
<keyword evidence="3" id="KW-0786">Thiamine pyrophosphate</keyword>
<evidence type="ECO:0000256" key="3">
    <source>
        <dbReference type="ARBA" id="ARBA00023052"/>
    </source>
</evidence>
<keyword evidence="2" id="KW-0560">Oxidoreductase</keyword>
<evidence type="ECO:0000259" key="4">
    <source>
        <dbReference type="SMART" id="SM00861"/>
    </source>
</evidence>
<dbReference type="Pfam" id="PF02780">
    <property type="entry name" value="Transketolase_C"/>
    <property type="match status" value="1"/>
</dbReference>
<accession>A0A381XLA7</accession>
<dbReference type="SUPFAM" id="SSF52518">
    <property type="entry name" value="Thiamin diphosphate-binding fold (THDP-binding)"/>
    <property type="match status" value="1"/>
</dbReference>
<dbReference type="InterPro" id="IPR033248">
    <property type="entry name" value="Transketolase_C"/>
</dbReference>
<organism evidence="5">
    <name type="scientific">marine metagenome</name>
    <dbReference type="NCBI Taxonomy" id="408172"/>
    <lineage>
        <taxon>unclassified sequences</taxon>
        <taxon>metagenomes</taxon>
        <taxon>ecological metagenomes</taxon>
    </lineage>
</organism>